<protein>
    <submittedName>
        <fullName evidence="2">Uncharacterized protein</fullName>
    </submittedName>
</protein>
<reference evidence="2 3" key="1">
    <citation type="submission" date="2019-07" db="EMBL/GenBank/DDBJ databases">
        <title>Whole genome shotgun sequence of Aliivibrio fischeri NBRC 101058.</title>
        <authorList>
            <person name="Hosoyama A."/>
            <person name="Uohara A."/>
            <person name="Ohji S."/>
            <person name="Ichikawa N."/>
        </authorList>
    </citation>
    <scope>NUCLEOTIDE SEQUENCE [LARGE SCALE GENOMIC DNA]</scope>
    <source>
        <strain evidence="2 3">NBRC 101058</strain>
    </source>
</reference>
<organism evidence="2 3">
    <name type="scientific">Aliivibrio fischeri</name>
    <name type="common">Vibrio fischeri</name>
    <dbReference type="NCBI Taxonomy" id="668"/>
    <lineage>
        <taxon>Bacteria</taxon>
        <taxon>Pseudomonadati</taxon>
        <taxon>Pseudomonadota</taxon>
        <taxon>Gammaproteobacteria</taxon>
        <taxon>Vibrionales</taxon>
        <taxon>Vibrionaceae</taxon>
        <taxon>Aliivibrio</taxon>
    </lineage>
</organism>
<sequence length="131" mass="14241">MYGIGLAMGEPILMTALGIVLDLAKCATPLFVLFLFSQKQYASALFALVLSITLSIVSFSASVAALEQGVVDSQKNSTAYQAVSQQIKECITQVGELRLLAAKQQNANLITKSERTLEKVELLLIRIDDLY</sequence>
<evidence type="ECO:0000313" key="3">
    <source>
        <dbReference type="Proteomes" id="UP000321787"/>
    </source>
</evidence>
<feature type="transmembrane region" description="Helical" evidence="1">
    <location>
        <begin position="42"/>
        <end position="66"/>
    </location>
</feature>
<name>A0A510UMG9_ALIFS</name>
<evidence type="ECO:0000256" key="1">
    <source>
        <dbReference type="SAM" id="Phobius"/>
    </source>
</evidence>
<comment type="caution">
    <text evidence="2">The sequence shown here is derived from an EMBL/GenBank/DDBJ whole genome shotgun (WGS) entry which is preliminary data.</text>
</comment>
<dbReference type="Proteomes" id="UP000321787">
    <property type="component" value="Unassembled WGS sequence"/>
</dbReference>
<accession>A0A510UMG9</accession>
<gene>
    <name evidence="2" type="ORF">AFI02nite_38990</name>
</gene>
<keyword evidence="1" id="KW-0472">Membrane</keyword>
<evidence type="ECO:0000313" key="2">
    <source>
        <dbReference type="EMBL" id="GEK15863.1"/>
    </source>
</evidence>
<feature type="transmembrane region" description="Helical" evidence="1">
    <location>
        <begin position="12"/>
        <end position="36"/>
    </location>
</feature>
<keyword evidence="1" id="KW-0812">Transmembrane</keyword>
<dbReference type="AlphaFoldDB" id="A0A510UMG9"/>
<proteinExistence type="predicted"/>
<keyword evidence="1" id="KW-1133">Transmembrane helix</keyword>
<dbReference type="EMBL" id="BJTZ01000044">
    <property type="protein sequence ID" value="GEK15863.1"/>
    <property type="molecule type" value="Genomic_DNA"/>
</dbReference>